<feature type="domain" description="HTH lysR-type" evidence="5">
    <location>
        <begin position="1"/>
        <end position="59"/>
    </location>
</feature>
<organism evidence="6 7">
    <name type="scientific">Pararobbsia silviterrae</name>
    <dbReference type="NCBI Taxonomy" id="1792498"/>
    <lineage>
        <taxon>Bacteria</taxon>
        <taxon>Pseudomonadati</taxon>
        <taxon>Pseudomonadota</taxon>
        <taxon>Betaproteobacteria</taxon>
        <taxon>Burkholderiales</taxon>
        <taxon>Burkholderiaceae</taxon>
        <taxon>Pararobbsia</taxon>
    </lineage>
</organism>
<proteinExistence type="inferred from homology"/>
<dbReference type="Gene3D" id="1.10.10.10">
    <property type="entry name" value="Winged helix-like DNA-binding domain superfamily/Winged helix DNA-binding domain"/>
    <property type="match status" value="1"/>
</dbReference>
<evidence type="ECO:0000313" key="6">
    <source>
        <dbReference type="EMBL" id="RKP43646.1"/>
    </source>
</evidence>
<gene>
    <name evidence="6" type="ORF">D7S86_28590</name>
</gene>
<sequence length="300" mass="32447">MDRLTAMETFASVVETGSFSAAARKLGIGQPAVSKTVAMLEQRLGTRLLLRSSRGLTPTDAGLQFYERVKQVIQDADAAERSVSAHGSDISGRLRICAPVTFARLYLVPAIDAFLGAHPNIELDMILDDRRVDLQEEGVDVALRTGDLSDSSMTARKLGECKRLVVGTPQYFARMSEPLTPADLINHQAIVFDHRGSTHTWLFQRDASEVTATVAGRLRISSGEGVRAAVLSGLGLSVSSEWMFARELANGQVTAVLTDWCLPAMSMWAVYPSGKMVSARARAFVAFTEAILKGLASSRS</sequence>
<evidence type="ECO:0000256" key="1">
    <source>
        <dbReference type="ARBA" id="ARBA00009437"/>
    </source>
</evidence>
<evidence type="ECO:0000256" key="2">
    <source>
        <dbReference type="ARBA" id="ARBA00023015"/>
    </source>
</evidence>
<dbReference type="EMBL" id="RBZU01000026">
    <property type="protein sequence ID" value="RKP43646.1"/>
    <property type="molecule type" value="Genomic_DNA"/>
</dbReference>
<dbReference type="InterPro" id="IPR000847">
    <property type="entry name" value="LysR_HTH_N"/>
</dbReference>
<dbReference type="Proteomes" id="UP000270342">
    <property type="component" value="Unassembled WGS sequence"/>
</dbReference>
<keyword evidence="4" id="KW-0804">Transcription</keyword>
<keyword evidence="2" id="KW-0805">Transcription regulation</keyword>
<dbReference type="RefSeq" id="WP_121091529.1">
    <property type="nucleotide sequence ID" value="NZ_RBZU01000026.1"/>
</dbReference>
<dbReference type="OrthoDB" id="9786526at2"/>
<keyword evidence="3" id="KW-0238">DNA-binding</keyword>
<dbReference type="SUPFAM" id="SSF53850">
    <property type="entry name" value="Periplasmic binding protein-like II"/>
    <property type="match status" value="1"/>
</dbReference>
<dbReference type="AlphaFoldDB" id="A0A494X5Y2"/>
<dbReference type="PRINTS" id="PR00039">
    <property type="entry name" value="HTHLYSR"/>
</dbReference>
<dbReference type="FunFam" id="1.10.10.10:FF:000001">
    <property type="entry name" value="LysR family transcriptional regulator"/>
    <property type="match status" value="1"/>
</dbReference>
<evidence type="ECO:0000313" key="7">
    <source>
        <dbReference type="Proteomes" id="UP000270342"/>
    </source>
</evidence>
<evidence type="ECO:0000259" key="5">
    <source>
        <dbReference type="PROSITE" id="PS50931"/>
    </source>
</evidence>
<dbReference type="InterPro" id="IPR036388">
    <property type="entry name" value="WH-like_DNA-bd_sf"/>
</dbReference>
<dbReference type="SUPFAM" id="SSF46785">
    <property type="entry name" value="Winged helix' DNA-binding domain"/>
    <property type="match status" value="1"/>
</dbReference>
<dbReference type="InterPro" id="IPR058163">
    <property type="entry name" value="LysR-type_TF_proteobact-type"/>
</dbReference>
<dbReference type="GO" id="GO:0003700">
    <property type="term" value="F:DNA-binding transcription factor activity"/>
    <property type="evidence" value="ECO:0007669"/>
    <property type="project" value="InterPro"/>
</dbReference>
<name>A0A494X5Y2_9BURK</name>
<keyword evidence="7" id="KW-1185">Reference proteome</keyword>
<accession>A0A494X5Y2</accession>
<evidence type="ECO:0000256" key="3">
    <source>
        <dbReference type="ARBA" id="ARBA00023125"/>
    </source>
</evidence>
<comment type="caution">
    <text evidence="6">The sequence shown here is derived from an EMBL/GenBank/DDBJ whole genome shotgun (WGS) entry which is preliminary data.</text>
</comment>
<dbReference type="PANTHER" id="PTHR30537:SF80">
    <property type="entry name" value="TRANSCRIPTIONAL REGULATOR"/>
    <property type="match status" value="1"/>
</dbReference>
<evidence type="ECO:0000256" key="4">
    <source>
        <dbReference type="ARBA" id="ARBA00023163"/>
    </source>
</evidence>
<dbReference type="InterPro" id="IPR005119">
    <property type="entry name" value="LysR_subst-bd"/>
</dbReference>
<dbReference type="Gene3D" id="3.40.190.290">
    <property type="match status" value="1"/>
</dbReference>
<dbReference type="Pfam" id="PF03466">
    <property type="entry name" value="LysR_substrate"/>
    <property type="match status" value="1"/>
</dbReference>
<dbReference type="GO" id="GO:0003677">
    <property type="term" value="F:DNA binding"/>
    <property type="evidence" value="ECO:0007669"/>
    <property type="project" value="UniProtKB-KW"/>
</dbReference>
<dbReference type="Pfam" id="PF00126">
    <property type="entry name" value="HTH_1"/>
    <property type="match status" value="1"/>
</dbReference>
<dbReference type="CDD" id="cd08422">
    <property type="entry name" value="PBP2_CrgA_like"/>
    <property type="match status" value="1"/>
</dbReference>
<reference evidence="6 7" key="1">
    <citation type="submission" date="2018-10" db="EMBL/GenBank/DDBJ databases">
        <title>Robbsia sp. DHC34, isolated from soil.</title>
        <authorList>
            <person name="Gao Z.-H."/>
            <person name="Qiu L.-H."/>
        </authorList>
    </citation>
    <scope>NUCLEOTIDE SEQUENCE [LARGE SCALE GENOMIC DNA]</scope>
    <source>
        <strain evidence="6 7">DHC34</strain>
    </source>
</reference>
<dbReference type="InterPro" id="IPR036390">
    <property type="entry name" value="WH_DNA-bd_sf"/>
</dbReference>
<dbReference type="PANTHER" id="PTHR30537">
    <property type="entry name" value="HTH-TYPE TRANSCRIPTIONAL REGULATOR"/>
    <property type="match status" value="1"/>
</dbReference>
<dbReference type="PROSITE" id="PS50931">
    <property type="entry name" value="HTH_LYSR"/>
    <property type="match status" value="1"/>
</dbReference>
<protein>
    <submittedName>
        <fullName evidence="6">LysR family transcriptional regulator</fullName>
    </submittedName>
</protein>
<comment type="similarity">
    <text evidence="1">Belongs to the LysR transcriptional regulatory family.</text>
</comment>